<keyword evidence="4" id="KW-0436">Ligase</keyword>
<evidence type="ECO:0000256" key="14">
    <source>
        <dbReference type="ARBA" id="ARBA00073229"/>
    </source>
</evidence>
<evidence type="ECO:0000256" key="8">
    <source>
        <dbReference type="ARBA" id="ARBA00022946"/>
    </source>
</evidence>
<organism evidence="17 18">
    <name type="scientific">Ascodesmis nigricans</name>
    <dbReference type="NCBI Taxonomy" id="341454"/>
    <lineage>
        <taxon>Eukaryota</taxon>
        <taxon>Fungi</taxon>
        <taxon>Dikarya</taxon>
        <taxon>Ascomycota</taxon>
        <taxon>Pezizomycotina</taxon>
        <taxon>Pezizomycetes</taxon>
        <taxon>Pezizales</taxon>
        <taxon>Ascodesmidaceae</taxon>
        <taxon>Ascodesmis</taxon>
    </lineage>
</organism>
<evidence type="ECO:0000256" key="13">
    <source>
        <dbReference type="ARBA" id="ARBA00057761"/>
    </source>
</evidence>
<keyword evidence="5" id="KW-0547">Nucleotide-binding</keyword>
<dbReference type="FunCoup" id="A0A4S2N4A1">
    <property type="interactions" value="761"/>
</dbReference>
<dbReference type="NCBIfam" id="TIGR00469">
    <property type="entry name" value="pheS_mito"/>
    <property type="match status" value="1"/>
</dbReference>
<evidence type="ECO:0000256" key="10">
    <source>
        <dbReference type="ARBA" id="ARBA00023146"/>
    </source>
</evidence>
<dbReference type="GO" id="GO:0005759">
    <property type="term" value="C:mitochondrial matrix"/>
    <property type="evidence" value="ECO:0007669"/>
    <property type="project" value="UniProtKB-SubCell"/>
</dbReference>
<sequence>MRIPLLSIYRCVGTLNSRHIVPRVSQIALVPRHYSTSPSKPSTVTLNGKSYPCDDHTNVPPHIAQCLSRKLHLIPNHPISITRSLIESQFPSPVYKSYNTLLPVVTVGQNFDSLGFPLDHPGRSRTDTYYVNKDTVLRTHTSAHQADTFRLRESDGFTISADVYRRDAIDRSHYPVFHQMEGARMWSRDSVPNGDIAAAIWKEIEQMPRHDLKVEDTAGAWDAERNPVQSEHTDAEAEAVAAHLKRSLENVVVEVFGQARKAAIAAGEAKESEVEEPLKVRWIEAYFPFTSPSYELEVFWQGDWLELLGCGVVKQELLKNADCNDQIGWAFGVGLERVSMLLFNIPDIRLFWSQDARFLSQFTPSTITRFQPFSKFPPCHKDVAFWLPSSTTSAAGGNTMGVFHENDMMEVVRDVAGDDAEDVRCIDEFVHPKTGKKSLCFRVNYRSLERTLTNDETNQMHEKVRQALVERYGVELR</sequence>
<evidence type="ECO:0000256" key="12">
    <source>
        <dbReference type="ARBA" id="ARBA00049255"/>
    </source>
</evidence>
<keyword evidence="8" id="KW-0809">Transit peptide</keyword>
<evidence type="ECO:0000256" key="7">
    <source>
        <dbReference type="ARBA" id="ARBA00022917"/>
    </source>
</evidence>
<keyword evidence="7" id="KW-0648">Protein biosynthesis</keyword>
<gene>
    <name evidence="17" type="ORF">EX30DRAFT_96534</name>
</gene>
<dbReference type="GO" id="GO:0006432">
    <property type="term" value="P:phenylalanyl-tRNA aminoacylation"/>
    <property type="evidence" value="ECO:0007669"/>
    <property type="project" value="InterPro"/>
</dbReference>
<dbReference type="GO" id="GO:0004826">
    <property type="term" value="F:phenylalanine-tRNA ligase activity"/>
    <property type="evidence" value="ECO:0007669"/>
    <property type="project" value="UniProtKB-EC"/>
</dbReference>
<dbReference type="FunFam" id="3.30.930.10:FF:000053">
    <property type="entry name" value="Phenylalanyl-tRNA synthetase mitochondrial"/>
    <property type="match status" value="1"/>
</dbReference>
<protein>
    <recommendedName>
        <fullName evidence="14">Phenylalanine--tRNA ligase, mitochondrial</fullName>
        <ecNumber evidence="3">6.1.1.20</ecNumber>
    </recommendedName>
    <alternativeName>
        <fullName evidence="11">Phenylalanyl-tRNA synthetase</fullName>
    </alternativeName>
</protein>
<dbReference type="InterPro" id="IPR036690">
    <property type="entry name" value="Fdx_antiC-bd_sf"/>
</dbReference>
<dbReference type="GO" id="GO:0005524">
    <property type="term" value="F:ATP binding"/>
    <property type="evidence" value="ECO:0007669"/>
    <property type="project" value="UniProtKB-KW"/>
</dbReference>
<dbReference type="Gene3D" id="3.30.930.10">
    <property type="entry name" value="Bira Bifunctional Protein, Domain 2"/>
    <property type="match status" value="1"/>
</dbReference>
<dbReference type="STRING" id="341454.A0A4S2N4A1"/>
<dbReference type="GO" id="GO:0000049">
    <property type="term" value="F:tRNA binding"/>
    <property type="evidence" value="ECO:0007669"/>
    <property type="project" value="InterPro"/>
</dbReference>
<evidence type="ECO:0000256" key="6">
    <source>
        <dbReference type="ARBA" id="ARBA00022840"/>
    </source>
</evidence>
<dbReference type="PANTHER" id="PTHR11538:SF41">
    <property type="entry name" value="PHENYLALANINE--TRNA LIGASE, MITOCHONDRIAL"/>
    <property type="match status" value="1"/>
</dbReference>
<dbReference type="SUPFAM" id="SSF54991">
    <property type="entry name" value="Anticodon-binding domain of PheRS"/>
    <property type="match status" value="1"/>
</dbReference>
<keyword evidence="10 17" id="KW-0030">Aminoacyl-tRNA synthetase</keyword>
<dbReference type="SMART" id="SM00896">
    <property type="entry name" value="FDX-ACB"/>
    <property type="match status" value="1"/>
</dbReference>
<dbReference type="AlphaFoldDB" id="A0A4S2N4A1"/>
<evidence type="ECO:0000313" key="17">
    <source>
        <dbReference type="EMBL" id="TGZ84001.1"/>
    </source>
</evidence>
<keyword evidence="6" id="KW-0067">ATP-binding</keyword>
<evidence type="ECO:0000256" key="11">
    <source>
        <dbReference type="ARBA" id="ARBA00031194"/>
    </source>
</evidence>
<keyword evidence="18" id="KW-1185">Reference proteome</keyword>
<dbReference type="Proteomes" id="UP000298138">
    <property type="component" value="Unassembled WGS sequence"/>
</dbReference>
<evidence type="ECO:0000256" key="9">
    <source>
        <dbReference type="ARBA" id="ARBA00023128"/>
    </source>
</evidence>
<evidence type="ECO:0000256" key="1">
    <source>
        <dbReference type="ARBA" id="ARBA00004305"/>
    </source>
</evidence>
<dbReference type="InParanoid" id="A0A4S2N4A1"/>
<dbReference type="InterPro" id="IPR045864">
    <property type="entry name" value="aa-tRNA-synth_II/BPL/LPL"/>
</dbReference>
<dbReference type="CDD" id="cd00496">
    <property type="entry name" value="PheRS_alpha_core"/>
    <property type="match status" value="1"/>
</dbReference>
<dbReference type="InterPro" id="IPR005121">
    <property type="entry name" value="Fdx_antiC-bd"/>
</dbReference>
<comment type="catalytic activity">
    <reaction evidence="12">
        <text>tRNA(Phe) + L-phenylalanine + ATP = L-phenylalanyl-tRNA(Phe) + AMP + diphosphate + H(+)</text>
        <dbReference type="Rhea" id="RHEA:19413"/>
        <dbReference type="Rhea" id="RHEA-COMP:9668"/>
        <dbReference type="Rhea" id="RHEA-COMP:9699"/>
        <dbReference type="ChEBI" id="CHEBI:15378"/>
        <dbReference type="ChEBI" id="CHEBI:30616"/>
        <dbReference type="ChEBI" id="CHEBI:33019"/>
        <dbReference type="ChEBI" id="CHEBI:58095"/>
        <dbReference type="ChEBI" id="CHEBI:78442"/>
        <dbReference type="ChEBI" id="CHEBI:78531"/>
        <dbReference type="ChEBI" id="CHEBI:456215"/>
        <dbReference type="EC" id="6.1.1.20"/>
    </reaction>
</comment>
<dbReference type="InterPro" id="IPR004530">
    <property type="entry name" value="Phe-tRNA-synth_IIc_mito"/>
</dbReference>
<dbReference type="PROSITE" id="PS50862">
    <property type="entry name" value="AA_TRNA_LIGASE_II"/>
    <property type="match status" value="1"/>
</dbReference>
<dbReference type="PROSITE" id="PS51447">
    <property type="entry name" value="FDX_ACB"/>
    <property type="match status" value="1"/>
</dbReference>
<evidence type="ECO:0000256" key="5">
    <source>
        <dbReference type="ARBA" id="ARBA00022741"/>
    </source>
</evidence>
<reference evidence="17 18" key="1">
    <citation type="submission" date="2019-04" db="EMBL/GenBank/DDBJ databases">
        <title>Comparative genomics and transcriptomics to analyze fruiting body development in filamentous ascomycetes.</title>
        <authorList>
            <consortium name="DOE Joint Genome Institute"/>
            <person name="Lutkenhaus R."/>
            <person name="Traeger S."/>
            <person name="Breuer J."/>
            <person name="Kuo A."/>
            <person name="Lipzen A."/>
            <person name="Pangilinan J."/>
            <person name="Dilworth D."/>
            <person name="Sandor L."/>
            <person name="Poggeler S."/>
            <person name="Barry K."/>
            <person name="Grigoriev I.V."/>
            <person name="Nowrousian M."/>
        </authorList>
    </citation>
    <scope>NUCLEOTIDE SEQUENCE [LARGE SCALE GENOMIC DNA]</scope>
    <source>
        <strain evidence="17 18">CBS 389.68</strain>
    </source>
</reference>
<dbReference type="EMBL" id="ML220113">
    <property type="protein sequence ID" value="TGZ84001.1"/>
    <property type="molecule type" value="Genomic_DNA"/>
</dbReference>
<dbReference type="OrthoDB" id="4457at2759"/>
<evidence type="ECO:0000259" key="16">
    <source>
        <dbReference type="PROSITE" id="PS51447"/>
    </source>
</evidence>
<dbReference type="Pfam" id="PF01409">
    <property type="entry name" value="tRNA-synt_2d"/>
    <property type="match status" value="2"/>
</dbReference>
<evidence type="ECO:0000256" key="2">
    <source>
        <dbReference type="ARBA" id="ARBA00008226"/>
    </source>
</evidence>
<feature type="domain" description="Aminoacyl-transfer RNA synthetases class-II family profile" evidence="15">
    <location>
        <begin position="161"/>
        <end position="364"/>
    </location>
</feature>
<dbReference type="FunFam" id="3.30.70.380:FF:000002">
    <property type="entry name" value="phenylalanine--tRNA ligase, mitochondrial"/>
    <property type="match status" value="1"/>
</dbReference>
<dbReference type="EC" id="6.1.1.20" evidence="3"/>
<dbReference type="InterPro" id="IPR006195">
    <property type="entry name" value="aa-tRNA-synth_II"/>
</dbReference>
<name>A0A4S2N4A1_9PEZI</name>
<evidence type="ECO:0000256" key="3">
    <source>
        <dbReference type="ARBA" id="ARBA00012814"/>
    </source>
</evidence>
<feature type="domain" description="FDX-ACB" evidence="16">
    <location>
        <begin position="374"/>
        <end position="477"/>
    </location>
</feature>
<dbReference type="SUPFAM" id="SSF55681">
    <property type="entry name" value="Class II aaRS and biotin synthetases"/>
    <property type="match status" value="1"/>
</dbReference>
<dbReference type="InterPro" id="IPR002319">
    <property type="entry name" value="Phenylalanyl-tRNA_Synthase"/>
</dbReference>
<dbReference type="Gene3D" id="3.30.70.380">
    <property type="entry name" value="Ferrodoxin-fold anticodon-binding domain"/>
    <property type="match status" value="1"/>
</dbReference>
<comment type="similarity">
    <text evidence="2">Belongs to the class-II aminoacyl-tRNA synthetase family.</text>
</comment>
<evidence type="ECO:0000313" key="18">
    <source>
        <dbReference type="Proteomes" id="UP000298138"/>
    </source>
</evidence>
<accession>A0A4S2N4A1</accession>
<comment type="subcellular location">
    <subcellularLocation>
        <location evidence="1">Mitochondrion matrix</location>
    </subcellularLocation>
</comment>
<comment type="function">
    <text evidence="13">Is responsible for the charging of tRNA(Phe) with phenylalanine in mitochondrial translation.</text>
</comment>
<keyword evidence="9" id="KW-0496">Mitochondrion</keyword>
<proteinExistence type="inferred from homology"/>
<evidence type="ECO:0000256" key="4">
    <source>
        <dbReference type="ARBA" id="ARBA00022598"/>
    </source>
</evidence>
<evidence type="ECO:0000259" key="15">
    <source>
        <dbReference type="PROSITE" id="PS50862"/>
    </source>
</evidence>
<dbReference type="PANTHER" id="PTHR11538">
    <property type="entry name" value="PHENYLALANYL-TRNA SYNTHETASE"/>
    <property type="match status" value="1"/>
</dbReference>
<dbReference type="Pfam" id="PF03147">
    <property type="entry name" value="FDX-ACB"/>
    <property type="match status" value="1"/>
</dbReference>